<organism evidence="2 3">
    <name type="scientific">Nonlabens tegetincola</name>
    <dbReference type="NCBI Taxonomy" id="323273"/>
    <lineage>
        <taxon>Bacteria</taxon>
        <taxon>Pseudomonadati</taxon>
        <taxon>Bacteroidota</taxon>
        <taxon>Flavobacteriia</taxon>
        <taxon>Flavobacteriales</taxon>
        <taxon>Flavobacteriaceae</taxon>
        <taxon>Nonlabens</taxon>
    </lineage>
</organism>
<proteinExistence type="predicted"/>
<evidence type="ECO:0000256" key="1">
    <source>
        <dbReference type="SAM" id="MobiDB-lite"/>
    </source>
</evidence>
<feature type="region of interest" description="Disordered" evidence="1">
    <location>
        <begin position="1"/>
        <end position="28"/>
    </location>
</feature>
<name>A0A090Q6X3_9FLAO</name>
<dbReference type="Proteomes" id="UP000029221">
    <property type="component" value="Unassembled WGS sequence"/>
</dbReference>
<protein>
    <submittedName>
        <fullName evidence="2">Uncharacterized protein</fullName>
    </submittedName>
</protein>
<gene>
    <name evidence="2" type="ORF">JCM19294_1559</name>
</gene>
<keyword evidence="3" id="KW-1185">Reference proteome</keyword>
<evidence type="ECO:0000313" key="3">
    <source>
        <dbReference type="Proteomes" id="UP000029221"/>
    </source>
</evidence>
<dbReference type="AlphaFoldDB" id="A0A090Q6X3"/>
<reference evidence="2" key="1">
    <citation type="journal article" date="2014" name="Genome Announc.">
        <title>Draft Genome Sequences of Marine Flavobacterium Nonlabens Strains NR17, NR24, NR27, NR32, NR33, and Ara13.</title>
        <authorList>
            <person name="Nakanishi M."/>
            <person name="Meirelles P."/>
            <person name="Suzuki R."/>
            <person name="Takatani N."/>
            <person name="Mino S."/>
            <person name="Suda W."/>
            <person name="Oshima K."/>
            <person name="Hattori M."/>
            <person name="Ohkuma M."/>
            <person name="Hosokawa M."/>
            <person name="Miyashita K."/>
            <person name="Thompson F.L."/>
            <person name="Niwa A."/>
            <person name="Sawabe T."/>
            <person name="Sawabe T."/>
        </authorList>
    </citation>
    <scope>NUCLEOTIDE SEQUENCE [LARGE SCALE GENOMIC DNA]</scope>
    <source>
        <strain evidence="2">JCM 19294</strain>
    </source>
</reference>
<evidence type="ECO:0000313" key="2">
    <source>
        <dbReference type="EMBL" id="GAK97937.1"/>
    </source>
</evidence>
<comment type="caution">
    <text evidence="2">The sequence shown here is derived from an EMBL/GenBank/DDBJ whole genome shotgun (WGS) entry which is preliminary data.</text>
</comment>
<feature type="compositionally biased region" description="Basic and acidic residues" evidence="1">
    <location>
        <begin position="17"/>
        <end position="28"/>
    </location>
</feature>
<sequence>MADKEKNRVPMVNRTPADMHADGVHFDPKIKEALKAERSRRETKHQKDLDKK</sequence>
<dbReference type="EMBL" id="BBML01000008">
    <property type="protein sequence ID" value="GAK97937.1"/>
    <property type="molecule type" value="Genomic_DNA"/>
</dbReference>
<accession>A0A090Q6X3</accession>
<dbReference type="RefSeq" id="WP_179944183.1">
    <property type="nucleotide sequence ID" value="NZ_BBML01000008.1"/>
</dbReference>